<dbReference type="GO" id="GO:0016989">
    <property type="term" value="F:sigma factor antagonist activity"/>
    <property type="evidence" value="ECO:0007669"/>
    <property type="project" value="TreeGrafter"/>
</dbReference>
<feature type="transmembrane region" description="Helical" evidence="1">
    <location>
        <begin position="92"/>
        <end position="109"/>
    </location>
</feature>
<dbReference type="AlphaFoldDB" id="A0A1G7UMF6"/>
<keyword evidence="1" id="KW-0472">Membrane</keyword>
<dbReference type="PANTHER" id="PTHR30273">
    <property type="entry name" value="PERIPLASMIC SIGNAL SENSOR AND SIGMA FACTOR ACTIVATOR FECR-RELATED"/>
    <property type="match status" value="1"/>
</dbReference>
<name>A0A1G7UMF6_9BACT</name>
<feature type="domain" description="FecR protein" evidence="2">
    <location>
        <begin position="118"/>
        <end position="212"/>
    </location>
</feature>
<dbReference type="Pfam" id="PF04773">
    <property type="entry name" value="FecR"/>
    <property type="match status" value="1"/>
</dbReference>
<keyword evidence="1" id="KW-0812">Transmembrane</keyword>
<dbReference type="InterPro" id="IPR006860">
    <property type="entry name" value="FecR"/>
</dbReference>
<dbReference type="Gene3D" id="2.60.120.1440">
    <property type="match status" value="1"/>
</dbReference>
<accession>A0A1G7UMF6</accession>
<evidence type="ECO:0000259" key="2">
    <source>
        <dbReference type="Pfam" id="PF04773"/>
    </source>
</evidence>
<dbReference type="Pfam" id="PF16344">
    <property type="entry name" value="FecR_C"/>
    <property type="match status" value="1"/>
</dbReference>
<keyword evidence="5" id="KW-1185">Reference proteome</keyword>
<dbReference type="PANTHER" id="PTHR30273:SF2">
    <property type="entry name" value="PROTEIN FECR"/>
    <property type="match status" value="1"/>
</dbReference>
<keyword evidence="1" id="KW-1133">Transmembrane helix</keyword>
<dbReference type="EMBL" id="FNAN01000019">
    <property type="protein sequence ID" value="SDG48289.1"/>
    <property type="molecule type" value="Genomic_DNA"/>
</dbReference>
<dbReference type="PIRSF" id="PIRSF018266">
    <property type="entry name" value="FecR"/>
    <property type="match status" value="1"/>
</dbReference>
<dbReference type="InterPro" id="IPR012373">
    <property type="entry name" value="Ferrdict_sens_TM"/>
</dbReference>
<dbReference type="Proteomes" id="UP000198748">
    <property type="component" value="Unassembled WGS sequence"/>
</dbReference>
<evidence type="ECO:0000313" key="5">
    <source>
        <dbReference type="Proteomes" id="UP000198748"/>
    </source>
</evidence>
<dbReference type="STRING" id="659014.SAMN04487996_11936"/>
<protein>
    <submittedName>
        <fullName evidence="4">FecR family protein</fullName>
    </submittedName>
</protein>
<dbReference type="RefSeq" id="WP_090156232.1">
    <property type="nucleotide sequence ID" value="NZ_FNAN01000019.1"/>
</dbReference>
<dbReference type="OrthoDB" id="1523489at2"/>
<dbReference type="Gene3D" id="3.55.50.30">
    <property type="match status" value="1"/>
</dbReference>
<evidence type="ECO:0000259" key="3">
    <source>
        <dbReference type="Pfam" id="PF16344"/>
    </source>
</evidence>
<gene>
    <name evidence="4" type="ORF">SAMN04487996_11936</name>
</gene>
<proteinExistence type="predicted"/>
<dbReference type="InterPro" id="IPR032508">
    <property type="entry name" value="FecR_C"/>
</dbReference>
<reference evidence="5" key="1">
    <citation type="submission" date="2016-10" db="EMBL/GenBank/DDBJ databases">
        <authorList>
            <person name="Varghese N."/>
            <person name="Submissions S."/>
        </authorList>
    </citation>
    <scope>NUCLEOTIDE SEQUENCE [LARGE SCALE GENOMIC DNA]</scope>
    <source>
        <strain evidence="5">DSM 25329</strain>
    </source>
</reference>
<feature type="domain" description="Protein FecR C-terminal" evidence="3">
    <location>
        <begin position="256"/>
        <end position="321"/>
    </location>
</feature>
<evidence type="ECO:0000313" key="4">
    <source>
        <dbReference type="EMBL" id="SDG48289.1"/>
    </source>
</evidence>
<organism evidence="4 5">
    <name type="scientific">Dyadobacter soli</name>
    <dbReference type="NCBI Taxonomy" id="659014"/>
    <lineage>
        <taxon>Bacteria</taxon>
        <taxon>Pseudomonadati</taxon>
        <taxon>Bacteroidota</taxon>
        <taxon>Cytophagia</taxon>
        <taxon>Cytophagales</taxon>
        <taxon>Spirosomataceae</taxon>
        <taxon>Dyadobacter</taxon>
    </lineage>
</organism>
<sequence length="328" mass="37811">MKESVIRLLLFDFFEGKTTSIQRKMIEEWLTEEPNQELFYRYLDEWESERPQFGPDKETALESFRSVLAGADKTDAYTPETEQERPLRKRQWLWLAAVISLVAVGLAFQKQILYKSLDSGPGKRVTHRLSEGTEVLLNANSRLLVPRFTFLGNAREVFLDGEAQFKVTHTRNNDRFVVKMGDRYRIEVLGTEFVAFSRARGKRVFLKEGKVKLGLPEGRQIYMKPGNLFVSGKNGSYKMTAPADTRPYTAWKEQTFYFNNTLLSDVALQISEQFGMQVRIADTLLAQRRIGGIYKADQVDDLLQILSELMQIEVIQKEDHIELAIPKP</sequence>
<evidence type="ECO:0000256" key="1">
    <source>
        <dbReference type="SAM" id="Phobius"/>
    </source>
</evidence>